<accession>A0A8K2A0Z7</accession>
<sequence>MSIKQMWSGAIAPIGRGLTLTLLCLGILLSHSPVWAQSSATATFAGGCFWCMEKPFDQLPGVQNTIVGYTGGRVVNPTYRQVSAGNTGHAEAVQVTYNPSQVNYETLLQVFWHNVDPLDAGGQFCDRGTQYRASIFYHNDAQRKAAIASKSALAKQFSQPIATAIAPSQTFYPAEHYHQNYYQTHPVRYRIYRFGCGRDQRLTERWGKSAHP</sequence>
<dbReference type="InterPro" id="IPR036509">
    <property type="entry name" value="Met_Sox_Rdtase_MsrA_sf"/>
</dbReference>
<evidence type="ECO:0000256" key="4">
    <source>
        <dbReference type="ARBA" id="ARBA00048782"/>
    </source>
</evidence>
<dbReference type="Proteomes" id="UP000607397">
    <property type="component" value="Unassembled WGS sequence"/>
</dbReference>
<protein>
    <recommendedName>
        <fullName evidence="5">Peptide methionine sulfoxide reductase MsrA</fullName>
        <shortName evidence="5">Protein-methionine-S-oxide reductase</shortName>
        <ecNumber evidence="5">1.8.4.11</ecNumber>
    </recommendedName>
    <alternativeName>
        <fullName evidence="5">Peptide-methionine (S)-S-oxide reductase</fullName>
        <shortName evidence="5">Peptide Met(O) reductase</shortName>
    </alternativeName>
</protein>
<dbReference type="InterPro" id="IPR002569">
    <property type="entry name" value="Met_Sox_Rdtase_MsrA_dom"/>
</dbReference>
<comment type="catalytic activity">
    <reaction evidence="3 5">
        <text>L-methionyl-[protein] + [thioredoxin]-disulfide + H2O = L-methionyl-(S)-S-oxide-[protein] + [thioredoxin]-dithiol</text>
        <dbReference type="Rhea" id="RHEA:14217"/>
        <dbReference type="Rhea" id="RHEA-COMP:10698"/>
        <dbReference type="Rhea" id="RHEA-COMP:10700"/>
        <dbReference type="Rhea" id="RHEA-COMP:12313"/>
        <dbReference type="Rhea" id="RHEA-COMP:12315"/>
        <dbReference type="ChEBI" id="CHEBI:15377"/>
        <dbReference type="ChEBI" id="CHEBI:16044"/>
        <dbReference type="ChEBI" id="CHEBI:29950"/>
        <dbReference type="ChEBI" id="CHEBI:44120"/>
        <dbReference type="ChEBI" id="CHEBI:50058"/>
        <dbReference type="EC" id="1.8.4.11"/>
    </reaction>
</comment>
<comment type="similarity">
    <text evidence="1 5">Belongs to the MsrA Met sulfoxide reductase family.</text>
</comment>
<dbReference type="Gene3D" id="3.30.1060.10">
    <property type="entry name" value="Peptide methionine sulphoxide reductase MsrA"/>
    <property type="match status" value="1"/>
</dbReference>
<evidence type="ECO:0000313" key="7">
    <source>
        <dbReference type="EMBL" id="NCJ07797.1"/>
    </source>
</evidence>
<dbReference type="PANTHER" id="PTHR43774">
    <property type="entry name" value="PEPTIDE METHIONINE SULFOXIDE REDUCTASE"/>
    <property type="match status" value="1"/>
</dbReference>
<organism evidence="7 8">
    <name type="scientific">Petrachloros mirabilis ULC683</name>
    <dbReference type="NCBI Taxonomy" id="2781853"/>
    <lineage>
        <taxon>Bacteria</taxon>
        <taxon>Bacillati</taxon>
        <taxon>Cyanobacteriota</taxon>
        <taxon>Cyanophyceae</taxon>
        <taxon>Synechococcales</taxon>
        <taxon>Petrachlorosaceae</taxon>
        <taxon>Petrachloros</taxon>
        <taxon>Petrachloros mirabilis</taxon>
    </lineage>
</organism>
<feature type="domain" description="Peptide methionine sulphoxide reductase MsrA" evidence="6">
    <location>
        <begin position="41"/>
        <end position="189"/>
    </location>
</feature>
<keyword evidence="2 5" id="KW-0560">Oxidoreductase</keyword>
<comment type="catalytic activity">
    <reaction evidence="4 5">
        <text>[thioredoxin]-disulfide + L-methionine + H2O = L-methionine (S)-S-oxide + [thioredoxin]-dithiol</text>
        <dbReference type="Rhea" id="RHEA:19993"/>
        <dbReference type="Rhea" id="RHEA-COMP:10698"/>
        <dbReference type="Rhea" id="RHEA-COMP:10700"/>
        <dbReference type="ChEBI" id="CHEBI:15377"/>
        <dbReference type="ChEBI" id="CHEBI:29950"/>
        <dbReference type="ChEBI" id="CHEBI:50058"/>
        <dbReference type="ChEBI" id="CHEBI:57844"/>
        <dbReference type="ChEBI" id="CHEBI:58772"/>
        <dbReference type="EC" id="1.8.4.11"/>
    </reaction>
</comment>
<evidence type="ECO:0000256" key="5">
    <source>
        <dbReference type="HAMAP-Rule" id="MF_01401"/>
    </source>
</evidence>
<evidence type="ECO:0000259" key="6">
    <source>
        <dbReference type="Pfam" id="PF01625"/>
    </source>
</evidence>
<keyword evidence="8" id="KW-1185">Reference proteome</keyword>
<dbReference type="EMBL" id="WVIC01000033">
    <property type="protein sequence ID" value="NCJ07797.1"/>
    <property type="molecule type" value="Genomic_DNA"/>
</dbReference>
<dbReference type="RefSeq" id="WP_161826274.1">
    <property type="nucleotide sequence ID" value="NZ_WVIC01000033.1"/>
</dbReference>
<evidence type="ECO:0000256" key="3">
    <source>
        <dbReference type="ARBA" id="ARBA00047806"/>
    </source>
</evidence>
<name>A0A8K2A0Z7_9CYAN</name>
<dbReference type="PANTHER" id="PTHR43774:SF1">
    <property type="entry name" value="PEPTIDE METHIONINE SULFOXIDE REDUCTASE MSRA 2"/>
    <property type="match status" value="1"/>
</dbReference>
<proteinExistence type="inferred from homology"/>
<dbReference type="GO" id="GO:0008113">
    <property type="term" value="F:peptide-methionine (S)-S-oxide reductase activity"/>
    <property type="evidence" value="ECO:0007669"/>
    <property type="project" value="UniProtKB-UniRule"/>
</dbReference>
<dbReference type="NCBIfam" id="TIGR00401">
    <property type="entry name" value="msrA"/>
    <property type="match status" value="1"/>
</dbReference>
<dbReference type="HAMAP" id="MF_01401">
    <property type="entry name" value="MsrA"/>
    <property type="match status" value="1"/>
</dbReference>
<feature type="active site" evidence="5">
    <location>
        <position position="48"/>
    </location>
</feature>
<reference evidence="7" key="1">
    <citation type="submission" date="2019-12" db="EMBL/GenBank/DDBJ databases">
        <title>High-Quality draft genome sequences of three cyanobacteria isolated from the limestone walls of the Old Cathedral of Coimbra.</title>
        <authorList>
            <person name="Tiago I."/>
            <person name="Soares F."/>
            <person name="Portugal A."/>
        </authorList>
    </citation>
    <scope>NUCLEOTIDE SEQUENCE [LARGE SCALE GENOMIC DNA]</scope>
    <source>
        <strain evidence="7">C</strain>
    </source>
</reference>
<dbReference type="AlphaFoldDB" id="A0A8K2A0Z7"/>
<comment type="function">
    <text evidence="5">Has an important function as a repair enzyme for proteins that have been inactivated by oxidation. Catalyzes the reversible oxidation-reduction of methionine sulfoxide in proteins to methionine.</text>
</comment>
<dbReference type="SUPFAM" id="SSF55068">
    <property type="entry name" value="Peptide methionine sulfoxide reductase"/>
    <property type="match status" value="1"/>
</dbReference>
<dbReference type="Pfam" id="PF01625">
    <property type="entry name" value="PMSR"/>
    <property type="match status" value="1"/>
</dbReference>
<dbReference type="EC" id="1.8.4.11" evidence="5"/>
<evidence type="ECO:0000256" key="2">
    <source>
        <dbReference type="ARBA" id="ARBA00023002"/>
    </source>
</evidence>
<comment type="caution">
    <text evidence="7">The sequence shown here is derived from an EMBL/GenBank/DDBJ whole genome shotgun (WGS) entry which is preliminary data.</text>
</comment>
<evidence type="ECO:0000256" key="1">
    <source>
        <dbReference type="ARBA" id="ARBA00005591"/>
    </source>
</evidence>
<evidence type="ECO:0000313" key="8">
    <source>
        <dbReference type="Proteomes" id="UP000607397"/>
    </source>
</evidence>
<gene>
    <name evidence="5 7" type="primary">msrA</name>
    <name evidence="7" type="ORF">GS597_15020</name>
</gene>